<sequence length="143" mass="16381">MAERDMDEILDSWLKQVESLANISVSDRGKITGAGAEVFRQDLEAETNRKHRSSHNDKVYGHAADHVTMQRSNSEGRRTGVSTAGWDNRYHAMNMQRLNDGTRKYTADHFVDNLRKSDSEIEKVLLAESTEYQKLVDRAERKV</sequence>
<dbReference type="EMBL" id="BFFP01000028">
    <property type="protein sequence ID" value="GBG95192.1"/>
    <property type="molecule type" value="Genomic_DNA"/>
</dbReference>
<dbReference type="Proteomes" id="UP000286848">
    <property type="component" value="Unassembled WGS sequence"/>
</dbReference>
<feature type="compositionally biased region" description="Basic and acidic residues" evidence="1">
    <location>
        <begin position="46"/>
        <end position="65"/>
    </location>
</feature>
<proteinExistence type="predicted"/>
<name>A0A401IUI5_9LACO</name>
<organism evidence="2 3">
    <name type="scientific">Ligilactobacillus salitolerans</name>
    <dbReference type="NCBI Taxonomy" id="1808352"/>
    <lineage>
        <taxon>Bacteria</taxon>
        <taxon>Bacillati</taxon>
        <taxon>Bacillota</taxon>
        <taxon>Bacilli</taxon>
        <taxon>Lactobacillales</taxon>
        <taxon>Lactobacillaceae</taxon>
        <taxon>Ligilactobacillus</taxon>
    </lineage>
</organism>
<gene>
    <name evidence="2" type="ORF">LFYK43_16510</name>
</gene>
<evidence type="ECO:0000313" key="3">
    <source>
        <dbReference type="Proteomes" id="UP000286848"/>
    </source>
</evidence>
<accession>A0A401IUI5</accession>
<evidence type="ECO:0000256" key="1">
    <source>
        <dbReference type="SAM" id="MobiDB-lite"/>
    </source>
</evidence>
<protein>
    <submittedName>
        <fullName evidence="2">Uncharacterized protein</fullName>
    </submittedName>
</protein>
<keyword evidence="3" id="KW-1185">Reference proteome</keyword>
<comment type="caution">
    <text evidence="2">The sequence shown here is derived from an EMBL/GenBank/DDBJ whole genome shotgun (WGS) entry which is preliminary data.</text>
</comment>
<dbReference type="RefSeq" id="WP_229718003.1">
    <property type="nucleotide sequence ID" value="NZ_BFFP01000028.1"/>
</dbReference>
<feature type="region of interest" description="Disordered" evidence="1">
    <location>
        <begin position="46"/>
        <end position="83"/>
    </location>
</feature>
<dbReference type="AlphaFoldDB" id="A0A401IUI5"/>
<evidence type="ECO:0000313" key="2">
    <source>
        <dbReference type="EMBL" id="GBG95192.1"/>
    </source>
</evidence>
<reference evidence="2 3" key="1">
    <citation type="journal article" date="2019" name="Int. J. Syst. Evol. Microbiol.">
        <title>Lactobacillus salitolerans sp. nov., a novel lactic acid bacterium isolated from spent mushroom substrates.</title>
        <authorList>
            <person name="Tohno M."/>
            <person name="Tanizawa Y."/>
            <person name="Kojima Y."/>
            <person name="Sakamoto M."/>
            <person name="Nakamura Y."/>
            <person name="Ohkuma M."/>
            <person name="Kobayashi H."/>
        </authorList>
    </citation>
    <scope>NUCLEOTIDE SEQUENCE [LARGE SCALE GENOMIC DNA]</scope>
    <source>
        <strain evidence="2 3">YK43</strain>
    </source>
</reference>